<dbReference type="GO" id="GO:0016989">
    <property type="term" value="F:sigma factor antagonist activity"/>
    <property type="evidence" value="ECO:0007669"/>
    <property type="project" value="TreeGrafter"/>
</dbReference>
<dbReference type="PIRSF" id="PIRSF018266">
    <property type="entry name" value="FecR"/>
    <property type="match status" value="1"/>
</dbReference>
<dbReference type="Pfam" id="PF04773">
    <property type="entry name" value="FecR"/>
    <property type="match status" value="1"/>
</dbReference>
<keyword evidence="4" id="KW-1185">Reference proteome</keyword>
<proteinExistence type="predicted"/>
<dbReference type="PANTHER" id="PTHR30273:SF2">
    <property type="entry name" value="PROTEIN FECR"/>
    <property type="match status" value="1"/>
</dbReference>
<organism evidence="3 4">
    <name type="scientific">Methylophaga sulfidovorans</name>
    <dbReference type="NCBI Taxonomy" id="45496"/>
    <lineage>
        <taxon>Bacteria</taxon>
        <taxon>Pseudomonadati</taxon>
        <taxon>Pseudomonadota</taxon>
        <taxon>Gammaproteobacteria</taxon>
        <taxon>Thiotrichales</taxon>
        <taxon>Piscirickettsiaceae</taxon>
        <taxon>Methylophaga</taxon>
    </lineage>
</organism>
<accession>A0A1I3W3Q6</accession>
<dbReference type="InterPro" id="IPR006860">
    <property type="entry name" value="FecR"/>
</dbReference>
<evidence type="ECO:0000259" key="2">
    <source>
        <dbReference type="Pfam" id="PF16220"/>
    </source>
</evidence>
<reference evidence="4" key="1">
    <citation type="submission" date="2016-10" db="EMBL/GenBank/DDBJ databases">
        <authorList>
            <person name="Varghese N."/>
            <person name="Submissions S."/>
        </authorList>
    </citation>
    <scope>NUCLEOTIDE SEQUENCE [LARGE SCALE GENOMIC DNA]</scope>
    <source>
        <strain evidence="4">DSM 11578</strain>
    </source>
</reference>
<dbReference type="Proteomes" id="UP000198924">
    <property type="component" value="Unassembled WGS sequence"/>
</dbReference>
<evidence type="ECO:0000313" key="4">
    <source>
        <dbReference type="Proteomes" id="UP000198924"/>
    </source>
</evidence>
<evidence type="ECO:0000313" key="3">
    <source>
        <dbReference type="EMBL" id="SFK01833.1"/>
    </source>
</evidence>
<dbReference type="AlphaFoldDB" id="A0A1I3W3Q6"/>
<dbReference type="Pfam" id="PF16220">
    <property type="entry name" value="DUF4880"/>
    <property type="match status" value="1"/>
</dbReference>
<feature type="domain" description="FecR N-terminal" evidence="2">
    <location>
        <begin position="13"/>
        <end position="54"/>
    </location>
</feature>
<evidence type="ECO:0000259" key="1">
    <source>
        <dbReference type="Pfam" id="PF04773"/>
    </source>
</evidence>
<dbReference type="Gene3D" id="2.60.120.1440">
    <property type="match status" value="1"/>
</dbReference>
<dbReference type="InterPro" id="IPR032623">
    <property type="entry name" value="FecR_N"/>
</dbReference>
<name>A0A1I3W3Q6_9GAMM</name>
<gene>
    <name evidence="3" type="ORF">SAMN04488079_1048</name>
</gene>
<dbReference type="EMBL" id="FOSH01000004">
    <property type="protein sequence ID" value="SFK01833.1"/>
    <property type="molecule type" value="Genomic_DNA"/>
</dbReference>
<dbReference type="InterPro" id="IPR012373">
    <property type="entry name" value="Ferrdict_sens_TM"/>
</dbReference>
<protein>
    <submittedName>
        <fullName evidence="3">FecR family protein</fullName>
    </submittedName>
</protein>
<dbReference type="PANTHER" id="PTHR30273">
    <property type="entry name" value="PERIPLASMIC SIGNAL SENSOR AND SIGMA FACTOR ACTIVATOR FECR-RELATED"/>
    <property type="match status" value="1"/>
</dbReference>
<dbReference type="STRING" id="45496.SAMN04488079_1048"/>
<dbReference type="Gene3D" id="3.55.50.30">
    <property type="match status" value="1"/>
</dbReference>
<dbReference type="RefSeq" id="WP_091711862.1">
    <property type="nucleotide sequence ID" value="NZ_FOSH01000004.1"/>
</dbReference>
<feature type="domain" description="FecR protein" evidence="1">
    <location>
        <begin position="109"/>
        <end position="202"/>
    </location>
</feature>
<sequence length="315" mass="35392">MNSDCPPNKIITEAADWLIRRQESPLTKQEQEQFDSWHDQSKDHQKAWRMAQTLSRSFQSVPSGLGNTVLKRSQKDRRQLIKLLSGLLVVPVTGVIAFKTLPVSNWTADLSTATGKQKTQILADGSRIIMNTHTALNILFDDHLRQIYLIEGQIQISTAKDSLSRPFIVTTQYGQVEALGTVFQLNQLSDGIEVSVQQDTVEVTTLSGEKQLLQAGQKAVFSQYDISHPKPSHTADSAWVEGQLIVDDEKLSHVIHEISRYRHGWLRCSPDVANLKVSGVFQLHDTDTVLKNLANTLPISLVYRTPYWVTVDKPN</sequence>